<reference evidence="1 2" key="1">
    <citation type="journal article" date="2019" name="Commun. Biol.">
        <title>The bagworm genome reveals a unique fibroin gene that provides high tensile strength.</title>
        <authorList>
            <person name="Kono N."/>
            <person name="Nakamura H."/>
            <person name="Ohtoshi R."/>
            <person name="Tomita M."/>
            <person name="Numata K."/>
            <person name="Arakawa K."/>
        </authorList>
    </citation>
    <scope>NUCLEOTIDE SEQUENCE [LARGE SCALE GENOMIC DNA]</scope>
</reference>
<dbReference type="Proteomes" id="UP000299102">
    <property type="component" value="Unassembled WGS sequence"/>
</dbReference>
<accession>A0A4C1ZR90</accession>
<evidence type="ECO:0000313" key="2">
    <source>
        <dbReference type="Proteomes" id="UP000299102"/>
    </source>
</evidence>
<evidence type="ECO:0000313" key="1">
    <source>
        <dbReference type="EMBL" id="GBP89187.1"/>
    </source>
</evidence>
<name>A0A4C1ZR90_EUMVA</name>
<sequence length="95" mass="11046">MLKYSRTYTRSMLVKPVDLQIPFSPTYVIFRPIVAKLYEILKQLMRLSVYEQVRGCKYIHLLNCDTPAAQGACVQKQRAVPLHACARVRDLRILH</sequence>
<protein>
    <submittedName>
        <fullName evidence="1">Uncharacterized protein</fullName>
    </submittedName>
</protein>
<comment type="caution">
    <text evidence="1">The sequence shown here is derived from an EMBL/GenBank/DDBJ whole genome shotgun (WGS) entry which is preliminary data.</text>
</comment>
<keyword evidence="2" id="KW-1185">Reference proteome</keyword>
<dbReference type="AlphaFoldDB" id="A0A4C1ZR90"/>
<proteinExistence type="predicted"/>
<dbReference type="EMBL" id="BGZK01001981">
    <property type="protein sequence ID" value="GBP89187.1"/>
    <property type="molecule type" value="Genomic_DNA"/>
</dbReference>
<gene>
    <name evidence="1" type="ORF">EVAR_62985_1</name>
</gene>
<organism evidence="1 2">
    <name type="scientific">Eumeta variegata</name>
    <name type="common">Bagworm moth</name>
    <name type="synonym">Eumeta japonica</name>
    <dbReference type="NCBI Taxonomy" id="151549"/>
    <lineage>
        <taxon>Eukaryota</taxon>
        <taxon>Metazoa</taxon>
        <taxon>Ecdysozoa</taxon>
        <taxon>Arthropoda</taxon>
        <taxon>Hexapoda</taxon>
        <taxon>Insecta</taxon>
        <taxon>Pterygota</taxon>
        <taxon>Neoptera</taxon>
        <taxon>Endopterygota</taxon>
        <taxon>Lepidoptera</taxon>
        <taxon>Glossata</taxon>
        <taxon>Ditrysia</taxon>
        <taxon>Tineoidea</taxon>
        <taxon>Psychidae</taxon>
        <taxon>Oiketicinae</taxon>
        <taxon>Eumeta</taxon>
    </lineage>
</organism>